<evidence type="ECO:0000313" key="3">
    <source>
        <dbReference type="Proteomes" id="UP000269221"/>
    </source>
</evidence>
<name>A0A3M0KL01_HIRRU</name>
<keyword evidence="3" id="KW-1185">Reference proteome</keyword>
<evidence type="ECO:0000256" key="1">
    <source>
        <dbReference type="SAM" id="MobiDB-lite"/>
    </source>
</evidence>
<organism evidence="2 3">
    <name type="scientific">Hirundo rustica rustica</name>
    <dbReference type="NCBI Taxonomy" id="333673"/>
    <lineage>
        <taxon>Eukaryota</taxon>
        <taxon>Metazoa</taxon>
        <taxon>Chordata</taxon>
        <taxon>Craniata</taxon>
        <taxon>Vertebrata</taxon>
        <taxon>Euteleostomi</taxon>
        <taxon>Archelosauria</taxon>
        <taxon>Archosauria</taxon>
        <taxon>Dinosauria</taxon>
        <taxon>Saurischia</taxon>
        <taxon>Theropoda</taxon>
        <taxon>Coelurosauria</taxon>
        <taxon>Aves</taxon>
        <taxon>Neognathae</taxon>
        <taxon>Neoaves</taxon>
        <taxon>Telluraves</taxon>
        <taxon>Australaves</taxon>
        <taxon>Passeriformes</taxon>
        <taxon>Sylvioidea</taxon>
        <taxon>Hirundinidae</taxon>
        <taxon>Hirundo</taxon>
    </lineage>
</organism>
<dbReference type="STRING" id="333673.A0A3M0KL01"/>
<sequence length="95" mass="10559">MAKKDKGILTWIRNSAASRSGAGIRPLTSALGKPHLDCCVHFWGPTRQVDTDVLEHVQRKATELVKGLQPKSEEEQLGEHGVEKRKPRGTLSLYN</sequence>
<feature type="region of interest" description="Disordered" evidence="1">
    <location>
        <begin position="65"/>
        <end position="95"/>
    </location>
</feature>
<gene>
    <name evidence="2" type="ORF">DUI87_08827</name>
</gene>
<dbReference type="AlphaFoldDB" id="A0A3M0KL01"/>
<dbReference type="EMBL" id="QRBI01000105">
    <property type="protein sequence ID" value="RMC13745.1"/>
    <property type="molecule type" value="Genomic_DNA"/>
</dbReference>
<reference evidence="2 3" key="1">
    <citation type="submission" date="2018-07" db="EMBL/GenBank/DDBJ databases">
        <title>A high quality draft genome assembly of the barn swallow (H. rustica rustica).</title>
        <authorList>
            <person name="Formenti G."/>
            <person name="Chiara M."/>
            <person name="Poveda L."/>
            <person name="Francoijs K.-J."/>
            <person name="Bonisoli-Alquati A."/>
            <person name="Canova L."/>
            <person name="Gianfranceschi L."/>
            <person name="Horner D.S."/>
            <person name="Saino N."/>
        </authorList>
    </citation>
    <scope>NUCLEOTIDE SEQUENCE [LARGE SCALE GENOMIC DNA]</scope>
    <source>
        <strain evidence="2">Chelidonia</strain>
        <tissue evidence="2">Blood</tissue>
    </source>
</reference>
<dbReference type="OrthoDB" id="276744at2759"/>
<accession>A0A3M0KL01</accession>
<evidence type="ECO:0000313" key="2">
    <source>
        <dbReference type="EMBL" id="RMC13745.1"/>
    </source>
</evidence>
<protein>
    <submittedName>
        <fullName evidence="2">Uncharacterized protein</fullName>
    </submittedName>
</protein>
<comment type="caution">
    <text evidence="2">The sequence shown here is derived from an EMBL/GenBank/DDBJ whole genome shotgun (WGS) entry which is preliminary data.</text>
</comment>
<proteinExistence type="predicted"/>
<dbReference type="Proteomes" id="UP000269221">
    <property type="component" value="Unassembled WGS sequence"/>
</dbReference>
<feature type="compositionally biased region" description="Basic and acidic residues" evidence="1">
    <location>
        <begin position="71"/>
        <end position="84"/>
    </location>
</feature>